<dbReference type="RefSeq" id="WP_166158404.1">
    <property type="nucleotide sequence ID" value="NZ_JAAOIW010000039.1"/>
</dbReference>
<accession>A0ABX0JIN1</accession>
<organism evidence="1 2">
    <name type="scientific">Paenibacillus agricola</name>
    <dbReference type="NCBI Taxonomy" id="2716264"/>
    <lineage>
        <taxon>Bacteria</taxon>
        <taxon>Bacillati</taxon>
        <taxon>Bacillota</taxon>
        <taxon>Bacilli</taxon>
        <taxon>Bacillales</taxon>
        <taxon>Paenibacillaceae</taxon>
        <taxon>Paenibacillus</taxon>
    </lineage>
</organism>
<evidence type="ECO:0000313" key="1">
    <source>
        <dbReference type="EMBL" id="NHN35478.1"/>
    </source>
</evidence>
<evidence type="ECO:0000313" key="2">
    <source>
        <dbReference type="Proteomes" id="UP001165962"/>
    </source>
</evidence>
<sequence length="171" mass="18949">MKQVLAMDGLLGELQGKVKDYYRSIHGLVIGESGREATVNFFKYGGIQAKYSIHAVFTGVSSQFIVMLSNGKSGIGSLVIYEGNWSSTLAMSAASRSVSACFPSAVDREHRGILYELGKMMYIVLTEFDTQSIEKTNNGSMAVILTIDQYKVLTDFEWIEDIMEKCSENEN</sequence>
<gene>
    <name evidence="1" type="ORF">G9U52_37955</name>
</gene>
<dbReference type="Proteomes" id="UP001165962">
    <property type="component" value="Unassembled WGS sequence"/>
</dbReference>
<comment type="caution">
    <text evidence="1">The sequence shown here is derived from an EMBL/GenBank/DDBJ whole genome shotgun (WGS) entry which is preliminary data.</text>
</comment>
<proteinExistence type="predicted"/>
<name>A0ABX0JIN1_9BACL</name>
<keyword evidence="2" id="KW-1185">Reference proteome</keyword>
<reference evidence="1" key="1">
    <citation type="submission" date="2020-03" db="EMBL/GenBank/DDBJ databases">
        <title>Draft sequencing of Paenibacilllus sp. S3N08.</title>
        <authorList>
            <person name="Kim D.-U."/>
        </authorList>
    </citation>
    <scope>NUCLEOTIDE SEQUENCE</scope>
    <source>
        <strain evidence="1">S3N08</strain>
    </source>
</reference>
<dbReference type="EMBL" id="JAAOIW010000039">
    <property type="protein sequence ID" value="NHN35478.1"/>
    <property type="molecule type" value="Genomic_DNA"/>
</dbReference>
<protein>
    <submittedName>
        <fullName evidence="1">Uncharacterized protein</fullName>
    </submittedName>
</protein>